<organism evidence="1 2">
    <name type="scientific">Symbiodinium natans</name>
    <dbReference type="NCBI Taxonomy" id="878477"/>
    <lineage>
        <taxon>Eukaryota</taxon>
        <taxon>Sar</taxon>
        <taxon>Alveolata</taxon>
        <taxon>Dinophyceae</taxon>
        <taxon>Suessiales</taxon>
        <taxon>Symbiodiniaceae</taxon>
        <taxon>Symbiodinium</taxon>
    </lineage>
</organism>
<comment type="caution">
    <text evidence="1">The sequence shown here is derived from an EMBL/GenBank/DDBJ whole genome shotgun (WGS) entry which is preliminary data.</text>
</comment>
<keyword evidence="2" id="KW-1185">Reference proteome</keyword>
<dbReference type="EMBL" id="CAJNDS010002555">
    <property type="protein sequence ID" value="CAE7524537.1"/>
    <property type="molecule type" value="Genomic_DNA"/>
</dbReference>
<sequence>MAADLSLWQRLIEVETQPSILREDAMMTWLKRRVKDPSLSINRWVANLLNRDGSFSEMDRVMENDQLLAVGDSDMSTSDSDALHALLESPPEKVVIRVGRPCTHVKSLARLRGPSPLGELASAENSALFLLRCSADSSLVLSCLGYNPNSSKPPPEQQAPRWAATRSITKEFEDAYRKHDNVLFVLCFKRTFAGILRMSGVADLEKYGGPAFWAWNEDDLRSVRNWGALLNPGNFPVTWFAELDEDMDSCPRLHPDIRNSAYLNNESRSMHNGHRLDARAWWKLLEHLAKCKPVKHAHRTPEITVPPSRSA</sequence>
<reference evidence="1" key="1">
    <citation type="submission" date="2021-02" db="EMBL/GenBank/DDBJ databases">
        <authorList>
            <person name="Dougan E. K."/>
            <person name="Rhodes N."/>
            <person name="Thang M."/>
            <person name="Chan C."/>
        </authorList>
    </citation>
    <scope>NUCLEOTIDE SEQUENCE</scope>
</reference>
<proteinExistence type="predicted"/>
<name>A0A812TJ56_9DINO</name>
<protein>
    <submittedName>
        <fullName evidence="1">ADAMTS9 protein</fullName>
    </submittedName>
</protein>
<accession>A0A812TJ56</accession>
<dbReference type="AlphaFoldDB" id="A0A812TJ56"/>
<dbReference type="Proteomes" id="UP000604046">
    <property type="component" value="Unassembled WGS sequence"/>
</dbReference>
<evidence type="ECO:0000313" key="1">
    <source>
        <dbReference type="EMBL" id="CAE7524537.1"/>
    </source>
</evidence>
<gene>
    <name evidence="1" type="primary">ADAMTS9</name>
    <name evidence="1" type="ORF">SNAT2548_LOCUS29359</name>
</gene>
<evidence type="ECO:0000313" key="2">
    <source>
        <dbReference type="Proteomes" id="UP000604046"/>
    </source>
</evidence>
<dbReference type="OrthoDB" id="10558894at2759"/>